<comment type="caution">
    <text evidence="7">The sequence shown here is derived from an EMBL/GenBank/DDBJ whole genome shotgun (WGS) entry which is preliminary data.</text>
</comment>
<accession>A0A2U3CTX5</accession>
<feature type="transmembrane region" description="Helical" evidence="6">
    <location>
        <begin position="97"/>
        <end position="115"/>
    </location>
</feature>
<organism evidence="7 8">
    <name type="scientific">Sulfoacidibacillus thermotolerans</name>
    <name type="common">Acidibacillus sulfuroxidans</name>
    <dbReference type="NCBI Taxonomy" id="1765684"/>
    <lineage>
        <taxon>Bacteria</taxon>
        <taxon>Bacillati</taxon>
        <taxon>Bacillota</taxon>
        <taxon>Bacilli</taxon>
        <taxon>Bacillales</taxon>
        <taxon>Alicyclobacillaceae</taxon>
        <taxon>Sulfoacidibacillus</taxon>
    </lineage>
</organism>
<evidence type="ECO:0000256" key="4">
    <source>
        <dbReference type="ARBA" id="ARBA00022989"/>
    </source>
</evidence>
<dbReference type="EMBL" id="MPDK01000070">
    <property type="protein sequence ID" value="PWI52499.1"/>
    <property type="molecule type" value="Genomic_DNA"/>
</dbReference>
<comment type="subcellular location">
    <subcellularLocation>
        <location evidence="6">Cell membrane</location>
        <topology evidence="6">Multi-pass membrane protein</topology>
    </subcellularLocation>
    <subcellularLocation>
        <location evidence="1">Membrane</location>
        <topology evidence="1">Multi-pass membrane protein</topology>
    </subcellularLocation>
</comment>
<dbReference type="PANTHER" id="PTHR43701:SF2">
    <property type="entry name" value="MEMBRANE TRANSPORTER PROTEIN YJNA-RELATED"/>
    <property type="match status" value="1"/>
</dbReference>
<evidence type="ECO:0000256" key="1">
    <source>
        <dbReference type="ARBA" id="ARBA00004141"/>
    </source>
</evidence>
<dbReference type="GO" id="GO:0005886">
    <property type="term" value="C:plasma membrane"/>
    <property type="evidence" value="ECO:0007669"/>
    <property type="project" value="UniProtKB-SubCell"/>
</dbReference>
<name>A0A2U3CTX5_SULT2</name>
<dbReference type="InterPro" id="IPR002781">
    <property type="entry name" value="TM_pro_TauE-like"/>
</dbReference>
<feature type="transmembrane region" description="Helical" evidence="6">
    <location>
        <begin position="171"/>
        <end position="189"/>
    </location>
</feature>
<comment type="similarity">
    <text evidence="2 6">Belongs to the 4-toluene sulfonate uptake permease (TSUP) (TC 2.A.102) family.</text>
</comment>
<keyword evidence="3 6" id="KW-0812">Transmembrane</keyword>
<feature type="transmembrane region" description="Helical" evidence="6">
    <location>
        <begin position="136"/>
        <end position="165"/>
    </location>
</feature>
<protein>
    <recommendedName>
        <fullName evidence="6">Probable membrane transporter protein</fullName>
    </recommendedName>
</protein>
<dbReference type="OrthoDB" id="6631017at2"/>
<sequence length="248" mass="26550">MLLLASVLIFFVSAIFAMLGMGGGMLHLPILLWLGYPLKTVAQPVGILLNGLTTLVALITYARNRLVDWRGSWPMALAALILAPIGSMIAHLIDDRVLIFLLVLMIFFAAIRTLTSAKKAEPKEFTPTLKHRVLGVTVAGFAAFLGAMLGLGGGTLISPLLMWMGYPTKRAVATSAFIVTISSASGFVGRIGHLEASWLLVVVLSLAVILAAWLGSSLMATKAKPHWVKYAYSILLFGVGVKLLIPLL</sequence>
<dbReference type="Pfam" id="PF01925">
    <property type="entry name" value="TauE"/>
    <property type="match status" value="1"/>
</dbReference>
<keyword evidence="6" id="KW-1003">Cell membrane</keyword>
<keyword evidence="5 6" id="KW-0472">Membrane</keyword>
<dbReference type="InterPro" id="IPR051598">
    <property type="entry name" value="TSUP/Inactive_protease-like"/>
</dbReference>
<evidence type="ECO:0000313" key="7">
    <source>
        <dbReference type="EMBL" id="PWI52499.1"/>
    </source>
</evidence>
<evidence type="ECO:0000256" key="3">
    <source>
        <dbReference type="ARBA" id="ARBA00022692"/>
    </source>
</evidence>
<keyword evidence="4 6" id="KW-1133">Transmembrane helix</keyword>
<evidence type="ECO:0000256" key="6">
    <source>
        <dbReference type="RuleBase" id="RU363041"/>
    </source>
</evidence>
<evidence type="ECO:0000256" key="5">
    <source>
        <dbReference type="ARBA" id="ARBA00023136"/>
    </source>
</evidence>
<dbReference type="Proteomes" id="UP000245380">
    <property type="component" value="Unassembled WGS sequence"/>
</dbReference>
<dbReference type="RefSeq" id="WP_109431833.1">
    <property type="nucleotide sequence ID" value="NZ_MPDK01000070.1"/>
</dbReference>
<feature type="transmembrane region" description="Helical" evidence="6">
    <location>
        <begin position="196"/>
        <end position="215"/>
    </location>
</feature>
<feature type="transmembrane region" description="Helical" evidence="6">
    <location>
        <begin position="41"/>
        <end position="61"/>
    </location>
</feature>
<feature type="transmembrane region" description="Helical" evidence="6">
    <location>
        <begin position="73"/>
        <end position="91"/>
    </location>
</feature>
<reference evidence="7 8" key="1">
    <citation type="submission" date="2016-11" db="EMBL/GenBank/DDBJ databases">
        <title>Comparative genomics of Acidibacillus ferroxidans species.</title>
        <authorList>
            <person name="Oliveira G."/>
            <person name="Nunes G."/>
            <person name="Oliveira R."/>
            <person name="Araujo F."/>
            <person name="Salim A."/>
            <person name="Scholte L."/>
            <person name="Morais D."/>
            <person name="Nancucheo I."/>
            <person name="Johnson D.B."/>
            <person name="Grail B."/>
            <person name="Bittencourt J."/>
            <person name="Valadares R."/>
        </authorList>
    </citation>
    <scope>NUCLEOTIDE SEQUENCE [LARGE SCALE GENOMIC DNA]</scope>
    <source>
        <strain evidence="7 8">Y002</strain>
    </source>
</reference>
<keyword evidence="8" id="KW-1185">Reference proteome</keyword>
<evidence type="ECO:0000313" key="8">
    <source>
        <dbReference type="Proteomes" id="UP000245380"/>
    </source>
</evidence>
<proteinExistence type="inferred from homology"/>
<evidence type="ECO:0000256" key="2">
    <source>
        <dbReference type="ARBA" id="ARBA00009142"/>
    </source>
</evidence>
<dbReference type="AlphaFoldDB" id="A0A2U3CTX5"/>
<gene>
    <name evidence="7" type="ORF">BM613_14130</name>
</gene>
<dbReference type="PANTHER" id="PTHR43701">
    <property type="entry name" value="MEMBRANE TRANSPORTER PROTEIN MJ0441-RELATED"/>
    <property type="match status" value="1"/>
</dbReference>
<feature type="transmembrane region" description="Helical" evidence="6">
    <location>
        <begin position="227"/>
        <end position="245"/>
    </location>
</feature>